<dbReference type="EMBL" id="CAACVG010008850">
    <property type="protein sequence ID" value="VEN51247.1"/>
    <property type="molecule type" value="Genomic_DNA"/>
</dbReference>
<feature type="non-terminal residue" evidence="1">
    <location>
        <position position="36"/>
    </location>
</feature>
<keyword evidence="2" id="KW-1185">Reference proteome</keyword>
<dbReference type="AlphaFoldDB" id="A0A653CVF0"/>
<evidence type="ECO:0000313" key="2">
    <source>
        <dbReference type="Proteomes" id="UP000410492"/>
    </source>
</evidence>
<gene>
    <name evidence="1" type="ORF">CALMAC_LOCUS11776</name>
</gene>
<name>A0A653CVF0_CALMS</name>
<sequence length="36" mass="3953">MSRRKKIEASTGAQKGGIKGLSVILRQFAIHSRTIL</sequence>
<protein>
    <submittedName>
        <fullName evidence="1">Uncharacterized protein</fullName>
    </submittedName>
</protein>
<evidence type="ECO:0000313" key="1">
    <source>
        <dbReference type="EMBL" id="VEN51247.1"/>
    </source>
</evidence>
<reference evidence="1 2" key="1">
    <citation type="submission" date="2019-01" db="EMBL/GenBank/DDBJ databases">
        <authorList>
            <person name="Sayadi A."/>
        </authorList>
    </citation>
    <scope>NUCLEOTIDE SEQUENCE [LARGE SCALE GENOMIC DNA]</scope>
</reference>
<dbReference type="Proteomes" id="UP000410492">
    <property type="component" value="Unassembled WGS sequence"/>
</dbReference>
<organism evidence="1 2">
    <name type="scientific">Callosobruchus maculatus</name>
    <name type="common">Southern cowpea weevil</name>
    <name type="synonym">Pulse bruchid</name>
    <dbReference type="NCBI Taxonomy" id="64391"/>
    <lineage>
        <taxon>Eukaryota</taxon>
        <taxon>Metazoa</taxon>
        <taxon>Ecdysozoa</taxon>
        <taxon>Arthropoda</taxon>
        <taxon>Hexapoda</taxon>
        <taxon>Insecta</taxon>
        <taxon>Pterygota</taxon>
        <taxon>Neoptera</taxon>
        <taxon>Endopterygota</taxon>
        <taxon>Coleoptera</taxon>
        <taxon>Polyphaga</taxon>
        <taxon>Cucujiformia</taxon>
        <taxon>Chrysomeloidea</taxon>
        <taxon>Chrysomelidae</taxon>
        <taxon>Bruchinae</taxon>
        <taxon>Bruchini</taxon>
        <taxon>Callosobruchus</taxon>
    </lineage>
</organism>
<proteinExistence type="predicted"/>
<accession>A0A653CVF0</accession>